<accession>A0A8C4Q129</accession>
<keyword evidence="2" id="KW-1185">Reference proteome</keyword>
<dbReference type="GO" id="GO:0140445">
    <property type="term" value="C:chromosome, telomeric repeat region"/>
    <property type="evidence" value="ECO:0007669"/>
    <property type="project" value="TreeGrafter"/>
</dbReference>
<reference evidence="1" key="2">
    <citation type="submission" date="2025-09" db="UniProtKB">
        <authorList>
            <consortium name="Ensembl"/>
        </authorList>
    </citation>
    <scope>IDENTIFICATION</scope>
</reference>
<evidence type="ECO:0000313" key="2">
    <source>
        <dbReference type="Proteomes" id="UP000694388"/>
    </source>
</evidence>
<dbReference type="Proteomes" id="UP000694388">
    <property type="component" value="Unplaced"/>
</dbReference>
<dbReference type="AlphaFoldDB" id="A0A8C4Q129"/>
<dbReference type="PANTHER" id="PTHR22928:SF3">
    <property type="entry name" value="TELOMERE-ASSOCIATED PROTEIN RIF1"/>
    <property type="match status" value="1"/>
</dbReference>
<reference evidence="1" key="1">
    <citation type="submission" date="2025-08" db="UniProtKB">
        <authorList>
            <consortium name="Ensembl"/>
        </authorList>
    </citation>
    <scope>IDENTIFICATION</scope>
</reference>
<name>A0A8C4Q129_EPTBU</name>
<sequence>MLIFKKEHIWIHFKILINKIDVVDDLSAVYPSTECCGMCFIQWLRMVHFCANHAFIFTSFDLSSQSGKLSRSGRSPLSRSLGTSRKKLQEQLMALKVAEGSPSNTHVFPPLVGCKAPVEDVLPQLASPAGLRGLGKLLHAKNVLTVGDLSLLGVRELQALPIRAPKLHTLCGVLTSFQQQRKGGDAMEFYPQNGPHEDQAGNLEATPGYGREERTADAETVPRNAFRELRAKLESLENDTEVGSILHELLEEEELRNGRSLPRELLHNVQQDLACLAQTLINGLQKVNQAQSLLFSTLYLQEQKDIAPE</sequence>
<dbReference type="CDD" id="cd14267">
    <property type="entry name" value="Rif1_CTD_C-II_like"/>
    <property type="match status" value="1"/>
</dbReference>
<dbReference type="PANTHER" id="PTHR22928">
    <property type="entry name" value="TELOMERE-ASSOCIATED PROTEIN RIF1"/>
    <property type="match status" value="1"/>
</dbReference>
<protein>
    <submittedName>
        <fullName evidence="1">Uncharacterized protein</fullName>
    </submittedName>
</protein>
<proteinExistence type="predicted"/>
<dbReference type="GO" id="GO:0000723">
    <property type="term" value="P:telomere maintenance"/>
    <property type="evidence" value="ECO:0007669"/>
    <property type="project" value="TreeGrafter"/>
</dbReference>
<organism evidence="1 2">
    <name type="scientific">Eptatretus burgeri</name>
    <name type="common">Inshore hagfish</name>
    <dbReference type="NCBI Taxonomy" id="7764"/>
    <lineage>
        <taxon>Eukaryota</taxon>
        <taxon>Metazoa</taxon>
        <taxon>Chordata</taxon>
        <taxon>Craniata</taxon>
        <taxon>Vertebrata</taxon>
        <taxon>Cyclostomata</taxon>
        <taxon>Myxini</taxon>
        <taxon>Myxiniformes</taxon>
        <taxon>Myxinidae</taxon>
        <taxon>Eptatretinae</taxon>
        <taxon>Eptatretus</taxon>
    </lineage>
</organism>
<dbReference type="GO" id="GO:0005634">
    <property type="term" value="C:nucleus"/>
    <property type="evidence" value="ECO:0007669"/>
    <property type="project" value="TreeGrafter"/>
</dbReference>
<dbReference type="Ensembl" id="ENSEBUT00000008874.1">
    <property type="protein sequence ID" value="ENSEBUP00000008373.1"/>
    <property type="gene ID" value="ENSEBUG00000005424.1"/>
</dbReference>
<evidence type="ECO:0000313" key="1">
    <source>
        <dbReference type="Ensembl" id="ENSEBUP00000008373.1"/>
    </source>
</evidence>